<feature type="disulfide bond" evidence="12">
    <location>
        <begin position="1145"/>
        <end position="1154"/>
    </location>
</feature>
<evidence type="ECO:0000256" key="5">
    <source>
        <dbReference type="ARBA" id="ARBA00022737"/>
    </source>
</evidence>
<feature type="disulfide bond" evidence="12">
    <location>
        <begin position="784"/>
        <end position="793"/>
    </location>
</feature>
<dbReference type="Pfam" id="PF23219">
    <property type="entry name" value="LAMB1"/>
    <property type="match status" value="1"/>
</dbReference>
<dbReference type="GeneID" id="100371750"/>
<feature type="coiled-coil region" evidence="13">
    <location>
        <begin position="1236"/>
        <end position="1298"/>
    </location>
</feature>
<keyword evidence="3" id="KW-0272">Extracellular matrix</keyword>
<dbReference type="InterPro" id="IPR056558">
    <property type="entry name" value="LAMB1-4_helical"/>
</dbReference>
<feature type="disulfide bond" evidence="12">
    <location>
        <begin position="1126"/>
        <end position="1143"/>
    </location>
</feature>
<evidence type="ECO:0000256" key="3">
    <source>
        <dbReference type="ARBA" id="ARBA00022530"/>
    </source>
</evidence>
<evidence type="ECO:0000256" key="8">
    <source>
        <dbReference type="ARBA" id="ARBA00023054"/>
    </source>
</evidence>
<dbReference type="Pfam" id="PF00053">
    <property type="entry name" value="EGF_laminin"/>
    <property type="match status" value="11"/>
</dbReference>
<evidence type="ECO:0000259" key="19">
    <source>
        <dbReference type="PROSITE" id="PS51117"/>
    </source>
</evidence>
<dbReference type="InterPro" id="IPR000742">
    <property type="entry name" value="EGF"/>
</dbReference>
<evidence type="ECO:0000256" key="11">
    <source>
        <dbReference type="ARBA" id="ARBA00023292"/>
    </source>
</evidence>
<dbReference type="PROSITE" id="PS50027">
    <property type="entry name" value="EGF_LAM_2"/>
    <property type="match status" value="11"/>
</dbReference>
<dbReference type="Pfam" id="PF24973">
    <property type="entry name" value="EGF_LMN_ATRN"/>
    <property type="match status" value="2"/>
</dbReference>
<feature type="disulfide bond" evidence="12">
    <location>
        <begin position="990"/>
        <end position="999"/>
    </location>
</feature>
<evidence type="ECO:0000256" key="7">
    <source>
        <dbReference type="ARBA" id="ARBA00022889"/>
    </source>
</evidence>
<keyword evidence="11 12" id="KW-0424">Laminin EGF-like domain</keyword>
<feature type="domain" description="Laminin EGF-like" evidence="16">
    <location>
        <begin position="857"/>
        <end position="906"/>
    </location>
</feature>
<dbReference type="SUPFAM" id="SSF57196">
    <property type="entry name" value="EGF/Laminin"/>
    <property type="match status" value="12"/>
</dbReference>
<dbReference type="PANTHER" id="PTHR10574">
    <property type="entry name" value="NETRIN/LAMININ-RELATED"/>
    <property type="match status" value="1"/>
</dbReference>
<sequence length="1770" mass="196025">MLQKMAWCYFLCLLACYGASVLGQEPSCEGGGCYPATGDLLIGRKEQLSSSSTCGLERPERFCIVSHLTDITKCFYCDSRNSFKKGVHVLSHRIENVVTSFDENRKETWWQSENGREDVFIQLDLEAEFHFTHLIMTFKTFRPAAMFVERSSDFGRTWKIYRYFAYNCEESFPGIKHGHQEDISETICESRYSAVEPSTEGEVIFRVLPPNLQVNDPYAADVQDLLRVTNLRINFTKLHTLGDNLLDNREEIKEKYYYALYDMVVRGSCQCYGHASRCIPLEGMSHESGMVYGNCDCTHNTKGLNCEQCEDFYNDLPWRPAAGGETNACKRCNCNNHASRCHFDPAVYEQTGQISGGVCDNCQHNTLGRNCEQCRPFFYMDPSKDIRDPNVCVPCNCDPSGAVNGGECESREDRENGLVAGRCICKRFVEGDRCDVCRDGYWNLEYNNPEGCQPCSCALQGTVGNQGCHKRTGQCVCKRLVTGRDCNECLDGYWGLSDDPDGCKPCDCDIGGSYDNLCEKSDGQCRCKRNIIGRRCDMAEPGFFVPGLDMITYEAELNRGIGPTTVEIREQPDGTVVTWTGPGFMRIREGGSVEFIVDNIPTSMEYDVMLRYEPQMPETWEDVRVTVTRPTDIPTSSVCGNTIPQDDLLATSLLPGQRHRILSRPVCLERGTRYTIRVDFNRYHNGSPTPAAQILFDSLVLVPTHSSLPMFQGPGPAEERREQYERYRCQETQMSVLKPPMPEICEDLIFSMSASMYDGAVPCNCDQTGSVSSVCGAIGGQCECKSNVIGRRCDRCSPGTYGFGPQGCQLCDCNQIGSRSLLCDVNSGQCPCNLNTYGRQCDLCERGYWNFPNCQPCQCNGHADTCDSRTGTCEDCRDNTAGQFCQICALGFYGDPREGSGQVCQPCMCPGGAGSGFQFADSCYLDPRSQTVICECKEGYTGIRCDQCDNNFFGNPLIPGGGCQNCSCNGNIDPSVPGNCDARTGECLRCLYNTEGTYCENCKPGFYGDALNKDCKKCVCNILGTDRSVCDNMNNCGICDSNTGQCPCLPNVEGRNCDRCTDDYWKLASGTGCELCNCCSYGSVSSQCNEFDGQCQCRPGFGGRQCCDCEADFWGDPLVECKACNCDPDGSESLQCDRDTGVCLCKEGVTGDKCDRCDRGTSGDLPNCEPCGECFDDWDDIIQDLKNQTDYEIDRAQNIKHTGAPGAYDDEFQEMEDKLDKIKKLLVAPNVTEAEVEDLQKDLADIRDGLTGYEKQLDEIEDDLPKIEDRKLDADDELDRLEKAAGNLAKKAKDLEDNVTDISLSDVEGAFNSIKESQNKSQMAQDKVDATEPIIEESEEIRDELNKLIKDRQDELDQNQKDNEDALNDLDNQLAGLEAKLKDVNEMVCGAPGDECSTCGGAGCGECGGLGCAGAVPVAEQALTRAQDADDKLREKEKEANDMLDEVQMAEDDANDAKDKAQMAYDAALQAKTEAEGAQTNLTDLLDAITDFLHSEGAKPSDIRRIAEKVLAMKISLTPDEIRELAKEINETIQNLENVDDILDATKDDLDRAKKLKEDAEKTKDFADGVLDKARNVVEALDDADKAQQVAEDAIDKADDDIKAAEEALLQIESETSAALEKARDSLNKVEDMDDQLDDVKRKFTDNEINIDNAAEAAKQADELADDAQDDADNLQNKYTDAAKEIDDKISESNDALERAEKLKDDATALESETRDKLQELDDIKGDFDNNEDRLGNLADELGDLNDEMSKLLADIERKAQFYRTCQPGT</sequence>
<dbReference type="Gene3D" id="2.10.25.10">
    <property type="entry name" value="Laminin"/>
    <property type="match status" value="9"/>
</dbReference>
<evidence type="ECO:0000313" key="21">
    <source>
        <dbReference type="RefSeq" id="XP_006825989.1"/>
    </source>
</evidence>
<keyword evidence="5" id="KW-0677">Repeat</keyword>
<feature type="domain" description="Laminin EGF-like" evidence="16">
    <location>
        <begin position="1076"/>
        <end position="1123"/>
    </location>
</feature>
<feature type="disulfide bond" evidence="12">
    <location>
        <begin position="811"/>
        <end position="823"/>
    </location>
</feature>
<feature type="region of interest" description="Disordered" evidence="14">
    <location>
        <begin position="1691"/>
        <end position="1714"/>
    </location>
</feature>
<feature type="disulfide bond" evidence="12">
    <location>
        <begin position="425"/>
        <end position="434"/>
    </location>
</feature>
<evidence type="ECO:0000259" key="16">
    <source>
        <dbReference type="PROSITE" id="PS50027"/>
    </source>
</evidence>
<proteinExistence type="predicted"/>
<dbReference type="SMART" id="SM00181">
    <property type="entry name" value="EGF"/>
    <property type="match status" value="6"/>
</dbReference>
<evidence type="ECO:0000256" key="9">
    <source>
        <dbReference type="ARBA" id="ARBA00023157"/>
    </source>
</evidence>
<evidence type="ECO:0000256" key="12">
    <source>
        <dbReference type="PROSITE-ProRule" id="PRU00460"/>
    </source>
</evidence>
<dbReference type="Gene3D" id="2.170.300.10">
    <property type="entry name" value="Tie2 ligand-binding domain superfamily"/>
    <property type="match status" value="2"/>
</dbReference>
<keyword evidence="6" id="KW-0084">Basement membrane</keyword>
<feature type="domain" description="HAMP" evidence="17">
    <location>
        <begin position="1503"/>
        <end position="1541"/>
    </location>
</feature>
<dbReference type="CDD" id="cd00055">
    <property type="entry name" value="EGF_Lam"/>
    <property type="match status" value="13"/>
</dbReference>
<dbReference type="InterPro" id="IPR056863">
    <property type="entry name" value="LMN_ATRN_NET-like_EGF"/>
</dbReference>
<feature type="disulfide bond" evidence="12">
    <location>
        <begin position="362"/>
        <end position="371"/>
    </location>
</feature>
<gene>
    <name evidence="21" type="primary">LOC100371750</name>
</gene>
<keyword evidence="2" id="KW-0964">Secreted</keyword>
<dbReference type="Gene3D" id="2.60.120.260">
    <property type="entry name" value="Galactose-binding domain-like"/>
    <property type="match status" value="1"/>
</dbReference>
<keyword evidence="8 13" id="KW-0175">Coiled coil</keyword>
<evidence type="ECO:0000313" key="20">
    <source>
        <dbReference type="Proteomes" id="UP000694865"/>
    </source>
</evidence>
<dbReference type="PROSITE" id="PS50885">
    <property type="entry name" value="HAMP"/>
    <property type="match status" value="1"/>
</dbReference>
<comment type="caution">
    <text evidence="12">Lacks conserved residue(s) required for the propagation of feature annotation.</text>
</comment>
<feature type="domain" description="Laminin EGF-like" evidence="16">
    <location>
        <begin position="1124"/>
        <end position="1170"/>
    </location>
</feature>
<feature type="domain" description="Laminin EGF-like" evidence="16">
    <location>
        <begin position="1018"/>
        <end position="1075"/>
    </location>
</feature>
<evidence type="ECO:0000256" key="13">
    <source>
        <dbReference type="SAM" id="Coils"/>
    </source>
</evidence>
<reference evidence="21" key="1">
    <citation type="submission" date="2025-08" db="UniProtKB">
        <authorList>
            <consortium name="RefSeq"/>
        </authorList>
    </citation>
    <scope>IDENTIFICATION</scope>
    <source>
        <tissue evidence="21">Testes</tissue>
    </source>
</reference>
<dbReference type="PROSITE" id="PS51116">
    <property type="entry name" value="LAMININ_IVB"/>
    <property type="match status" value="1"/>
</dbReference>
<feature type="disulfide bond" evidence="12">
    <location>
        <begin position="813"/>
        <end position="830"/>
    </location>
</feature>
<dbReference type="SMART" id="SM00180">
    <property type="entry name" value="EGF_Lam"/>
    <property type="match status" value="13"/>
</dbReference>
<evidence type="ECO:0000256" key="4">
    <source>
        <dbReference type="ARBA" id="ARBA00022729"/>
    </source>
</evidence>
<keyword evidence="20" id="KW-1185">Reference proteome</keyword>
<evidence type="ECO:0000256" key="6">
    <source>
        <dbReference type="ARBA" id="ARBA00022869"/>
    </source>
</evidence>
<dbReference type="Gene3D" id="1.10.287.1490">
    <property type="match status" value="1"/>
</dbReference>
<evidence type="ECO:0000256" key="2">
    <source>
        <dbReference type="ARBA" id="ARBA00022525"/>
    </source>
</evidence>
<feature type="disulfide bond" evidence="12">
    <location>
        <begin position="477"/>
        <end position="486"/>
    </location>
</feature>
<feature type="coiled-coil region" evidence="13">
    <location>
        <begin position="1522"/>
        <end position="1563"/>
    </location>
</feature>
<dbReference type="PROSITE" id="PS51117">
    <property type="entry name" value="LAMININ_NTER"/>
    <property type="match status" value="1"/>
</dbReference>
<dbReference type="PROSITE" id="PS01248">
    <property type="entry name" value="EGF_LAM_1"/>
    <property type="match status" value="3"/>
</dbReference>
<feature type="domain" description="Laminin IV type B" evidence="18">
    <location>
        <begin position="545"/>
        <end position="757"/>
    </location>
</feature>
<feature type="disulfide bond" evidence="12">
    <location>
        <begin position="297"/>
        <end position="306"/>
    </location>
</feature>
<keyword evidence="7" id="KW-0130">Cell adhesion</keyword>
<feature type="disulfide bond" evidence="12">
    <location>
        <begin position="1124"/>
        <end position="1136"/>
    </location>
</feature>
<dbReference type="SUPFAM" id="SSF58104">
    <property type="entry name" value="Methyl-accepting chemotaxis protein (MCP) signaling domain"/>
    <property type="match status" value="1"/>
</dbReference>
<evidence type="ECO:0000256" key="14">
    <source>
        <dbReference type="SAM" id="MobiDB-lite"/>
    </source>
</evidence>
<feature type="disulfide bond" evidence="12">
    <location>
        <begin position="489"/>
        <end position="503"/>
    </location>
</feature>
<dbReference type="PANTHER" id="PTHR10574:SF375">
    <property type="entry name" value="LAMININ SUBUNIT BETA-1"/>
    <property type="match status" value="1"/>
</dbReference>
<feature type="domain" description="Laminin EGF-like" evidence="16">
    <location>
        <begin position="966"/>
        <end position="1017"/>
    </location>
</feature>
<dbReference type="CDD" id="cd22302">
    <property type="entry name" value="cc_DmLAMB1-like_C"/>
    <property type="match status" value="1"/>
</dbReference>
<protein>
    <submittedName>
        <fullName evidence="21">Laminin subunit beta-1-like</fullName>
    </submittedName>
</protein>
<accession>A0ABM0N148</accession>
<feature type="disulfide bond" evidence="12">
    <location>
        <begin position="832"/>
        <end position="841"/>
    </location>
</feature>
<dbReference type="SMART" id="SM00136">
    <property type="entry name" value="LamNT"/>
    <property type="match status" value="1"/>
</dbReference>
<name>A0ABM0N148_SACKO</name>
<feature type="domain" description="Laminin EGF-like" evidence="16">
    <location>
        <begin position="763"/>
        <end position="810"/>
    </location>
</feature>
<organism evidence="20 21">
    <name type="scientific">Saccoglossus kowalevskii</name>
    <name type="common">Acorn worm</name>
    <dbReference type="NCBI Taxonomy" id="10224"/>
    <lineage>
        <taxon>Eukaryota</taxon>
        <taxon>Metazoa</taxon>
        <taxon>Hemichordata</taxon>
        <taxon>Enteropneusta</taxon>
        <taxon>Harrimaniidae</taxon>
        <taxon>Saccoglossus</taxon>
    </lineage>
</organism>
<feature type="disulfide bond" evidence="12">
    <location>
        <begin position="876"/>
        <end position="885"/>
    </location>
</feature>
<evidence type="ECO:0000259" key="17">
    <source>
        <dbReference type="PROSITE" id="PS50885"/>
    </source>
</evidence>
<dbReference type="PRINTS" id="PR00011">
    <property type="entry name" value="EGFLAMININ"/>
</dbReference>
<keyword evidence="4 15" id="KW-0732">Signal</keyword>
<keyword evidence="10" id="KW-0325">Glycoprotein</keyword>
<evidence type="ECO:0000259" key="18">
    <source>
        <dbReference type="PROSITE" id="PS51116"/>
    </source>
</evidence>
<comment type="subcellular location">
    <subcellularLocation>
        <location evidence="1">Secreted</location>
        <location evidence="1">Extracellular space</location>
        <location evidence="1">Extracellular matrix</location>
        <location evidence="1">Basement membrane</location>
    </subcellularLocation>
</comment>
<feature type="domain" description="Laminin EGF-like" evidence="16">
    <location>
        <begin position="395"/>
        <end position="454"/>
    </location>
</feature>
<dbReference type="InterPro" id="IPR013015">
    <property type="entry name" value="Laminin_IV_B"/>
</dbReference>
<feature type="domain" description="Laminin EGF-like" evidence="16">
    <location>
        <begin position="811"/>
        <end position="856"/>
    </location>
</feature>
<feature type="domain" description="Laminin EGF-like" evidence="16">
    <location>
        <begin position="269"/>
        <end position="331"/>
    </location>
</feature>
<feature type="disulfide bond" evidence="12">
    <location>
        <begin position="1078"/>
        <end position="1095"/>
    </location>
</feature>
<dbReference type="Pfam" id="PF00055">
    <property type="entry name" value="Laminin_N"/>
    <property type="match status" value="1"/>
</dbReference>
<feature type="domain" description="Laminin EGF-like" evidence="16">
    <location>
        <begin position="332"/>
        <end position="394"/>
    </location>
</feature>
<feature type="coiled-coil region" evidence="13">
    <location>
        <begin position="1419"/>
        <end position="1460"/>
    </location>
</feature>
<feature type="coiled-coil region" evidence="13">
    <location>
        <begin position="1335"/>
        <end position="1387"/>
    </location>
</feature>
<dbReference type="InterPro" id="IPR002049">
    <property type="entry name" value="LE_dom"/>
</dbReference>
<feature type="signal peptide" evidence="15">
    <location>
        <begin position="1"/>
        <end position="23"/>
    </location>
</feature>
<evidence type="ECO:0000256" key="1">
    <source>
        <dbReference type="ARBA" id="ARBA00004302"/>
    </source>
</evidence>
<feature type="chain" id="PRO_5046573930" evidence="15">
    <location>
        <begin position="24"/>
        <end position="1770"/>
    </location>
</feature>
<dbReference type="Proteomes" id="UP000694865">
    <property type="component" value="Unplaced"/>
</dbReference>
<dbReference type="InterPro" id="IPR008211">
    <property type="entry name" value="Laminin_N"/>
</dbReference>
<feature type="disulfide bond" evidence="12">
    <location>
        <begin position="1076"/>
        <end position="1088"/>
    </location>
</feature>
<feature type="disulfide bond" evidence="12">
    <location>
        <begin position="1018"/>
        <end position="1030"/>
    </location>
</feature>
<feature type="domain" description="Laminin EGF-like" evidence="16">
    <location>
        <begin position="455"/>
        <end position="505"/>
    </location>
</feature>
<evidence type="ECO:0000256" key="15">
    <source>
        <dbReference type="SAM" id="SignalP"/>
    </source>
</evidence>
<dbReference type="InterPro" id="IPR003660">
    <property type="entry name" value="HAMP_dom"/>
</dbReference>
<feature type="domain" description="Laminin N-terminal" evidence="19">
    <location>
        <begin position="29"/>
        <end position="268"/>
    </location>
</feature>
<evidence type="ECO:0000256" key="10">
    <source>
        <dbReference type="ARBA" id="ARBA00023180"/>
    </source>
</evidence>
<keyword evidence="9 12" id="KW-1015">Disulfide bond</keyword>
<feature type="disulfide bond" evidence="12">
    <location>
        <begin position="1097"/>
        <end position="1106"/>
    </location>
</feature>
<dbReference type="SUPFAM" id="SSF57997">
    <property type="entry name" value="Tropomyosin"/>
    <property type="match status" value="1"/>
</dbReference>
<feature type="disulfide bond" evidence="12">
    <location>
        <begin position="765"/>
        <end position="782"/>
    </location>
</feature>
<dbReference type="InterPro" id="IPR050440">
    <property type="entry name" value="Laminin/Netrin_ECM"/>
</dbReference>
<feature type="disulfide bond" evidence="12">
    <location>
        <begin position="763"/>
        <end position="775"/>
    </location>
</feature>
<dbReference type="RefSeq" id="XP_006825989.1">
    <property type="nucleotide sequence ID" value="XM_006825926.1"/>
</dbReference>
<feature type="disulfide bond" evidence="12">
    <location>
        <begin position="1048"/>
        <end position="1057"/>
    </location>
</feature>
<dbReference type="Pfam" id="PF21199">
    <property type="entry name" value="LAMININ_IV_B"/>
    <property type="match status" value="1"/>
</dbReference>